<dbReference type="InterPro" id="IPR050267">
    <property type="entry name" value="Anti-sigma-factor_SerPK"/>
</dbReference>
<protein>
    <submittedName>
        <fullName evidence="2">ATP-binding protein</fullName>
    </submittedName>
</protein>
<organism evidence="2 3">
    <name type="scientific">Streptomyces niphimycinicus</name>
    <dbReference type="NCBI Taxonomy" id="2842201"/>
    <lineage>
        <taxon>Bacteria</taxon>
        <taxon>Bacillati</taxon>
        <taxon>Actinomycetota</taxon>
        <taxon>Actinomycetes</taxon>
        <taxon>Kitasatosporales</taxon>
        <taxon>Streptomycetaceae</taxon>
        <taxon>Streptomyces</taxon>
    </lineage>
</organism>
<evidence type="ECO:0000313" key="3">
    <source>
        <dbReference type="Proteomes" id="UP000720508"/>
    </source>
</evidence>
<dbReference type="Pfam" id="PF13581">
    <property type="entry name" value="HATPase_c_2"/>
    <property type="match status" value="1"/>
</dbReference>
<keyword evidence="2" id="KW-0547">Nucleotide-binding</keyword>
<evidence type="ECO:0000313" key="2">
    <source>
        <dbReference type="EMBL" id="MBU3869155.1"/>
    </source>
</evidence>
<dbReference type="CDD" id="cd16936">
    <property type="entry name" value="HATPase_RsbW-like"/>
    <property type="match status" value="1"/>
</dbReference>
<dbReference type="InterPro" id="IPR003594">
    <property type="entry name" value="HATPase_dom"/>
</dbReference>
<keyword evidence="3" id="KW-1185">Reference proteome</keyword>
<gene>
    <name evidence="2" type="ORF">KN815_35410</name>
</gene>
<dbReference type="Proteomes" id="UP000720508">
    <property type="component" value="Unassembled WGS sequence"/>
</dbReference>
<evidence type="ECO:0000259" key="1">
    <source>
        <dbReference type="Pfam" id="PF13581"/>
    </source>
</evidence>
<keyword evidence="2" id="KW-0067">ATP-binding</keyword>
<name>A0ABS6CQM0_9ACTN</name>
<reference evidence="2 3" key="1">
    <citation type="submission" date="2021-06" db="EMBL/GenBank/DDBJ databases">
        <authorList>
            <person name="Pan X."/>
        </authorList>
    </citation>
    <scope>NUCLEOTIDE SEQUENCE [LARGE SCALE GENOMIC DNA]</scope>
    <source>
        <strain evidence="2 3">4503</strain>
    </source>
</reference>
<proteinExistence type="predicted"/>
<dbReference type="PANTHER" id="PTHR35526:SF3">
    <property type="entry name" value="ANTI-SIGMA-F FACTOR RSBW"/>
    <property type="match status" value="1"/>
</dbReference>
<accession>A0ABS6CQM0</accession>
<dbReference type="EMBL" id="JAHLEM010000537">
    <property type="protein sequence ID" value="MBU3869155.1"/>
    <property type="molecule type" value="Genomic_DNA"/>
</dbReference>
<comment type="caution">
    <text evidence="2">The sequence shown here is derived from an EMBL/GenBank/DDBJ whole genome shotgun (WGS) entry which is preliminary data.</text>
</comment>
<dbReference type="GO" id="GO:0005524">
    <property type="term" value="F:ATP binding"/>
    <property type="evidence" value="ECO:0007669"/>
    <property type="project" value="UniProtKB-KW"/>
</dbReference>
<sequence length="150" mass="16125">MPAKLLPGHPTDDVALLLARTRGLGADHVATWELPDDPAVVARARREAAVRLAAWGFEEAAFTMALVVSELVTNAIRHATPPIGLRLIHDRALICEISDGSGTSPHLRRARAFDEDGRGPLLVAQLTESWGTRQTATGKTIWAELAVPTP</sequence>
<feature type="domain" description="Histidine kinase/HSP90-like ATPase" evidence="1">
    <location>
        <begin position="35"/>
        <end position="143"/>
    </location>
</feature>
<dbReference type="PANTHER" id="PTHR35526">
    <property type="entry name" value="ANTI-SIGMA-F FACTOR RSBW-RELATED"/>
    <property type="match status" value="1"/>
</dbReference>